<accession>A0A243WCK4</accession>
<evidence type="ECO:0000256" key="1">
    <source>
        <dbReference type="SAM" id="SignalP"/>
    </source>
</evidence>
<comment type="caution">
    <text evidence="2">The sequence shown here is derived from an EMBL/GenBank/DDBJ whole genome shotgun (WGS) entry which is preliminary data.</text>
</comment>
<evidence type="ECO:0000313" key="2">
    <source>
        <dbReference type="EMBL" id="OUJ73278.1"/>
    </source>
</evidence>
<dbReference type="Proteomes" id="UP000194873">
    <property type="component" value="Unassembled WGS sequence"/>
</dbReference>
<name>A0A243WCK4_9BACT</name>
<dbReference type="AlphaFoldDB" id="A0A243WCK4"/>
<dbReference type="InterPro" id="IPR036176">
    <property type="entry name" value="E2_sf"/>
</dbReference>
<reference evidence="2 3" key="1">
    <citation type="submission" date="2017-01" db="EMBL/GenBank/DDBJ databases">
        <title>A new Hymenobacter.</title>
        <authorList>
            <person name="Liang Y."/>
            <person name="Feng F."/>
        </authorList>
    </citation>
    <scope>NUCLEOTIDE SEQUENCE [LARGE SCALE GENOMIC DNA]</scope>
    <source>
        <strain evidence="2">MIMBbqt21</strain>
    </source>
</reference>
<gene>
    <name evidence="2" type="ORF">BXP70_15800</name>
</gene>
<evidence type="ECO:0008006" key="4">
    <source>
        <dbReference type="Google" id="ProtNLM"/>
    </source>
</evidence>
<sequence length="245" mass="27227">MRLKFIPFLFLLSLPLLPAWAQSSSKYTLDLRADKANPVVSDALYIAQVVDLRLNQNNIGWVQGGMYENRILANFRHDFKQELTSFVQAASPRKPNAHPILMCVRELQVAEHAKQTHQTASAELVVDYLYQQSNGYHLVAHTAEAVTSKSLGDATAYHEYNLVKILNQSLAKLASINLEQVVATAPAMTWEEVLGSTNRTQANYPIMADEVLRPGVYATFQEFRNNAPSLIGTIDVEKAALQGNG</sequence>
<dbReference type="OrthoDB" id="663116at2"/>
<dbReference type="SUPFAM" id="SSF109843">
    <property type="entry name" value="CAPPD, an extracellular domain of amyloid beta A4 protein"/>
    <property type="match status" value="1"/>
</dbReference>
<keyword evidence="3" id="KW-1185">Reference proteome</keyword>
<proteinExistence type="predicted"/>
<feature type="chain" id="PRO_5012060300" description="DUF541 domain-containing protein" evidence="1">
    <location>
        <begin position="22"/>
        <end position="245"/>
    </location>
</feature>
<organism evidence="2 3">
    <name type="scientific">Hymenobacter crusticola</name>
    <dbReference type="NCBI Taxonomy" id="1770526"/>
    <lineage>
        <taxon>Bacteria</taxon>
        <taxon>Pseudomonadati</taxon>
        <taxon>Bacteroidota</taxon>
        <taxon>Cytophagia</taxon>
        <taxon>Cytophagales</taxon>
        <taxon>Hymenobacteraceae</taxon>
        <taxon>Hymenobacter</taxon>
    </lineage>
</organism>
<keyword evidence="1" id="KW-0732">Signal</keyword>
<evidence type="ECO:0000313" key="3">
    <source>
        <dbReference type="Proteomes" id="UP000194873"/>
    </source>
</evidence>
<protein>
    <recommendedName>
        <fullName evidence="4">DUF541 domain-containing protein</fullName>
    </recommendedName>
</protein>
<feature type="signal peptide" evidence="1">
    <location>
        <begin position="1"/>
        <end position="21"/>
    </location>
</feature>
<dbReference type="RefSeq" id="WP_086595044.1">
    <property type="nucleotide sequence ID" value="NZ_MTSE01000007.1"/>
</dbReference>
<dbReference type="EMBL" id="MTSE01000007">
    <property type="protein sequence ID" value="OUJ73278.1"/>
    <property type="molecule type" value="Genomic_DNA"/>
</dbReference>